<evidence type="ECO:0000256" key="1">
    <source>
        <dbReference type="SAM" id="Coils"/>
    </source>
</evidence>
<feature type="region of interest" description="Disordered" evidence="2">
    <location>
        <begin position="120"/>
        <end position="148"/>
    </location>
</feature>
<keyword evidence="4" id="KW-1185">Reference proteome</keyword>
<dbReference type="STRING" id="371602.SAMN04487984_1112"/>
<evidence type="ECO:0000256" key="2">
    <source>
        <dbReference type="SAM" id="MobiDB-lite"/>
    </source>
</evidence>
<dbReference type="Proteomes" id="UP000243884">
    <property type="component" value="Unassembled WGS sequence"/>
</dbReference>
<keyword evidence="1" id="KW-0175">Coiled coil</keyword>
<dbReference type="InterPro" id="IPR039076">
    <property type="entry name" value="DivIC"/>
</dbReference>
<dbReference type="RefSeq" id="WP_084099235.1">
    <property type="nucleotide sequence ID" value="NZ_FWXK01000005.1"/>
</dbReference>
<dbReference type="InterPro" id="IPR007060">
    <property type="entry name" value="FtsL/DivIC"/>
</dbReference>
<organism evidence="3 4">
    <name type="scientific">Aerococcus suis</name>
    <dbReference type="NCBI Taxonomy" id="371602"/>
    <lineage>
        <taxon>Bacteria</taxon>
        <taxon>Bacillati</taxon>
        <taxon>Bacillota</taxon>
        <taxon>Bacilli</taxon>
        <taxon>Lactobacillales</taxon>
        <taxon>Aerococcaceae</taxon>
        <taxon>Aerococcus</taxon>
    </lineage>
</organism>
<dbReference type="EMBL" id="FWXK01000005">
    <property type="protein sequence ID" value="SMC43057.1"/>
    <property type="molecule type" value="Genomic_DNA"/>
</dbReference>
<proteinExistence type="predicted"/>
<feature type="coiled-coil region" evidence="1">
    <location>
        <begin position="69"/>
        <end position="96"/>
    </location>
</feature>
<gene>
    <name evidence="3" type="ORF">SAMN04487984_1112</name>
</gene>
<keyword evidence="3" id="KW-0131">Cell cycle</keyword>
<keyword evidence="3" id="KW-0132">Cell division</keyword>
<name>A0A1W1Z3J4_9LACT</name>
<dbReference type="OrthoDB" id="2991180at2"/>
<dbReference type="AlphaFoldDB" id="A0A1W1Z3J4"/>
<protein>
    <submittedName>
        <fullName evidence="3">Cell division protein DivIC</fullName>
    </submittedName>
</protein>
<evidence type="ECO:0000313" key="4">
    <source>
        <dbReference type="Proteomes" id="UP000243884"/>
    </source>
</evidence>
<sequence>MPKSSSNVVPMKKKSWRQRLFKRHPKTKKEKLHDALILFIMGTLFLYGAFAVIKSVQINQEQKRLAEQVEVKKDVVAGEEKAIANLENQVSLLKDDDYIAKLARSRYYLSKDGEMIFSLPEDNDSKQAKQLNKTLQEKEPSNQAEQGG</sequence>
<dbReference type="PANTHER" id="PTHR40027:SF1">
    <property type="entry name" value="CELL DIVISION PROTEIN DIVIC"/>
    <property type="match status" value="1"/>
</dbReference>
<dbReference type="Pfam" id="PF04977">
    <property type="entry name" value="DivIC"/>
    <property type="match status" value="1"/>
</dbReference>
<accession>A0A1W1Z3J4</accession>
<reference evidence="4" key="1">
    <citation type="submission" date="2017-04" db="EMBL/GenBank/DDBJ databases">
        <authorList>
            <person name="Varghese N."/>
            <person name="Submissions S."/>
        </authorList>
    </citation>
    <scope>NUCLEOTIDE SEQUENCE [LARGE SCALE GENOMIC DNA]</scope>
    <source>
        <strain evidence="4">DSM 21500</strain>
    </source>
</reference>
<dbReference type="PANTHER" id="PTHR40027">
    <property type="entry name" value="CELL DIVISION PROTEIN DIVIC"/>
    <property type="match status" value="1"/>
</dbReference>
<evidence type="ECO:0000313" key="3">
    <source>
        <dbReference type="EMBL" id="SMC43057.1"/>
    </source>
</evidence>
<dbReference type="GO" id="GO:0051301">
    <property type="term" value="P:cell division"/>
    <property type="evidence" value="ECO:0007669"/>
    <property type="project" value="UniProtKB-KW"/>
</dbReference>